<gene>
    <name evidence="1" type="ORF">JL09_g3265</name>
</gene>
<sequence>MVNVENSIKRSPQKRGLFKTAETIFSETIKSNSKTEKPICPKPRGYALTKSEPCLRPCLSVTGKPGLSSRDEDAECKAAFSAEFEANGSVNVDPLRYKVNHDQTKKSQDTPVWNDNGIHSFRGSSTPISNAAIETLGFVDTKNVLRGLEPLNIELPMLDQLAKDKLKPEFKSSNSVIANPKLTNVNNTNEKEKYKEETTKSLATTVAYKAIGDETTKLDENQNLS</sequence>
<name>A0A099NY84_PICKU</name>
<dbReference type="EMBL" id="JQFK01000033">
    <property type="protein sequence ID" value="KGK37585.1"/>
    <property type="molecule type" value="Genomic_DNA"/>
</dbReference>
<evidence type="ECO:0000313" key="1">
    <source>
        <dbReference type="EMBL" id="KGK37585.1"/>
    </source>
</evidence>
<dbReference type="Proteomes" id="UP000029867">
    <property type="component" value="Unassembled WGS sequence"/>
</dbReference>
<accession>A0A099NY84</accession>
<proteinExistence type="predicted"/>
<comment type="caution">
    <text evidence="1">The sequence shown here is derived from an EMBL/GenBank/DDBJ whole genome shotgun (WGS) entry which is preliminary data.</text>
</comment>
<dbReference type="VEuPathDB" id="FungiDB:C5L36_0E05390"/>
<dbReference type="HOGENOM" id="CLU_1230103_0_0_1"/>
<protein>
    <submittedName>
        <fullName evidence="1">Uncharacterized protein</fullName>
    </submittedName>
</protein>
<evidence type="ECO:0000313" key="2">
    <source>
        <dbReference type="Proteomes" id="UP000029867"/>
    </source>
</evidence>
<organism evidence="1 2">
    <name type="scientific">Pichia kudriavzevii</name>
    <name type="common">Yeast</name>
    <name type="synonym">Issatchenkia orientalis</name>
    <dbReference type="NCBI Taxonomy" id="4909"/>
    <lineage>
        <taxon>Eukaryota</taxon>
        <taxon>Fungi</taxon>
        <taxon>Dikarya</taxon>
        <taxon>Ascomycota</taxon>
        <taxon>Saccharomycotina</taxon>
        <taxon>Pichiomycetes</taxon>
        <taxon>Pichiales</taxon>
        <taxon>Pichiaceae</taxon>
        <taxon>Pichia</taxon>
    </lineage>
</organism>
<reference evidence="2" key="1">
    <citation type="journal article" date="2014" name="Microb. Cell Fact.">
        <title>Exploiting Issatchenkia orientalis SD108 for succinic acid production.</title>
        <authorList>
            <person name="Xiao H."/>
            <person name="Shao Z."/>
            <person name="Jiang Y."/>
            <person name="Dole S."/>
            <person name="Zhao H."/>
        </authorList>
    </citation>
    <scope>NUCLEOTIDE SEQUENCE [LARGE SCALE GENOMIC DNA]</scope>
    <source>
        <strain evidence="2">SD108</strain>
    </source>
</reference>
<dbReference type="AlphaFoldDB" id="A0A099NY84"/>